<dbReference type="GO" id="GO:0052689">
    <property type="term" value="F:carboxylic ester hydrolase activity"/>
    <property type="evidence" value="ECO:0007669"/>
    <property type="project" value="UniProtKB-KW"/>
</dbReference>
<evidence type="ECO:0000256" key="8">
    <source>
        <dbReference type="SAM" id="SignalP"/>
    </source>
</evidence>
<comment type="caution">
    <text evidence="9">The sequence shown here is derived from an EMBL/GenBank/DDBJ whole genome shotgun (WGS) entry which is preliminary data.</text>
</comment>
<keyword evidence="6" id="KW-0106">Calcium</keyword>
<organism evidence="9 10">
    <name type="scientific">Pelagibacterium lentulum</name>
    <dbReference type="NCBI Taxonomy" id="2029865"/>
    <lineage>
        <taxon>Bacteria</taxon>
        <taxon>Pseudomonadati</taxon>
        <taxon>Pseudomonadota</taxon>
        <taxon>Alphaproteobacteria</taxon>
        <taxon>Hyphomicrobiales</taxon>
        <taxon>Devosiaceae</taxon>
        <taxon>Pelagibacterium</taxon>
    </lineage>
</organism>
<dbReference type="GO" id="GO:0032259">
    <property type="term" value="P:methylation"/>
    <property type="evidence" value="ECO:0007669"/>
    <property type="project" value="InterPro"/>
</dbReference>
<dbReference type="InterPro" id="IPR029058">
    <property type="entry name" value="AB_hydrolase_fold"/>
</dbReference>
<evidence type="ECO:0000256" key="6">
    <source>
        <dbReference type="ARBA" id="ARBA00022837"/>
    </source>
</evidence>
<sequence>MKLKTRSAVALGALMSAGLFAGGANAQALDCAQLTGHDFGVADLVITTAQPEPAGEESPVDHCLVRGHVDERTGIDDKTYAVSFELRLPDQWNNRFIHQFNGGNDGAVVPAFGPLLNGDPDDNALSRNYAVVSSDAGHDGSVNPEAGLAGGAVFGFDPEARTDYGYGAVAKLNPVATAIVETYYGDEIAYSYGVGGSNGGRHAMVQATRLPEAFDGILAAYPGFNLPRAAIQHAWDVQAFHAVNGDIRTAFTPDELGLVANAVLDACDALDGLEDGIIADMHGCQTTFDISVLTCEAEGGGDCLSDAQIEALAKIHAGPTNSAGEQLYSEWAWDRGLASGDWRFWKLESPIPPWDNLPLIAVMGSSSLAMIFSNPPFEVDGDPASLQQFLLDYDFDSDALRIDATDYVFTESPMDFMTPTDSDDPEMAGFRDAGGKMIVYHGISDPVFSVMDTVNWYEMLDANNGGNAADFARLYTVPGMGHGPGSPAADKFDAFTALVDWVENGNTPEHLVATATTDNQYVPELIGVTRKLCPYPQVARYSGGDEASHESFTCQ</sequence>
<keyword evidence="4 8" id="KW-0732">Signal</keyword>
<evidence type="ECO:0000256" key="2">
    <source>
        <dbReference type="ARBA" id="ARBA00022487"/>
    </source>
</evidence>
<dbReference type="Gene3D" id="3.40.50.1820">
    <property type="entry name" value="alpha/beta hydrolase"/>
    <property type="match status" value="1"/>
</dbReference>
<evidence type="ECO:0000256" key="4">
    <source>
        <dbReference type="ARBA" id="ARBA00022729"/>
    </source>
</evidence>
<dbReference type="Proteomes" id="UP000596977">
    <property type="component" value="Unassembled WGS sequence"/>
</dbReference>
<reference evidence="9 10" key="1">
    <citation type="journal article" date="2014" name="Int. J. Syst. Evol. Microbiol.">
        <title>Complete genome sequence of Corynebacterium casei LMG S-19264T (=DSM 44701T), isolated from a smear-ripened cheese.</title>
        <authorList>
            <consortium name="US DOE Joint Genome Institute (JGI-PGF)"/>
            <person name="Walter F."/>
            <person name="Albersmeier A."/>
            <person name="Kalinowski J."/>
            <person name="Ruckert C."/>
        </authorList>
    </citation>
    <scope>NUCLEOTIDE SEQUENCE [LARGE SCALE GENOMIC DNA]</scope>
    <source>
        <strain evidence="9 10">CGMCC 1.15896</strain>
    </source>
</reference>
<evidence type="ECO:0000313" key="9">
    <source>
        <dbReference type="EMBL" id="GGA44751.1"/>
    </source>
</evidence>
<keyword evidence="10" id="KW-1185">Reference proteome</keyword>
<keyword evidence="7" id="KW-1015">Disulfide bond</keyword>
<dbReference type="PANTHER" id="PTHR33938">
    <property type="entry name" value="FERULOYL ESTERASE B-RELATED"/>
    <property type="match status" value="1"/>
</dbReference>
<gene>
    <name evidence="9" type="ORF">GCM10011499_13050</name>
</gene>
<dbReference type="InterPro" id="IPR011118">
    <property type="entry name" value="Tannase/feruloyl_esterase"/>
</dbReference>
<dbReference type="GO" id="GO:0003676">
    <property type="term" value="F:nucleic acid binding"/>
    <property type="evidence" value="ECO:0007669"/>
    <property type="project" value="InterPro"/>
</dbReference>
<keyword evidence="3" id="KW-0479">Metal-binding</keyword>
<dbReference type="PROSITE" id="PS00092">
    <property type="entry name" value="N6_MTASE"/>
    <property type="match status" value="1"/>
</dbReference>
<dbReference type="SUPFAM" id="SSF53474">
    <property type="entry name" value="alpha/beta-Hydrolases"/>
    <property type="match status" value="1"/>
</dbReference>
<name>A0A916VW26_9HYPH</name>
<dbReference type="EMBL" id="BMKB01000002">
    <property type="protein sequence ID" value="GGA44751.1"/>
    <property type="molecule type" value="Genomic_DNA"/>
</dbReference>
<comment type="similarity">
    <text evidence="1">Belongs to the tannase family.</text>
</comment>
<feature type="chain" id="PRO_5037479649" evidence="8">
    <location>
        <begin position="27"/>
        <end position="555"/>
    </location>
</feature>
<dbReference type="OrthoDB" id="7197884at2"/>
<dbReference type="AlphaFoldDB" id="A0A916VW26"/>
<evidence type="ECO:0000256" key="7">
    <source>
        <dbReference type="ARBA" id="ARBA00023157"/>
    </source>
</evidence>
<dbReference type="RefSeq" id="WP_127072795.1">
    <property type="nucleotide sequence ID" value="NZ_BMKB01000002.1"/>
</dbReference>
<dbReference type="GO" id="GO:0046872">
    <property type="term" value="F:metal ion binding"/>
    <property type="evidence" value="ECO:0007669"/>
    <property type="project" value="UniProtKB-KW"/>
</dbReference>
<evidence type="ECO:0000256" key="5">
    <source>
        <dbReference type="ARBA" id="ARBA00022801"/>
    </source>
</evidence>
<evidence type="ECO:0000313" key="10">
    <source>
        <dbReference type="Proteomes" id="UP000596977"/>
    </source>
</evidence>
<accession>A0A916VW26</accession>
<feature type="signal peptide" evidence="8">
    <location>
        <begin position="1"/>
        <end position="26"/>
    </location>
</feature>
<dbReference type="Pfam" id="PF07519">
    <property type="entry name" value="Tannase"/>
    <property type="match status" value="1"/>
</dbReference>
<dbReference type="PANTHER" id="PTHR33938:SF15">
    <property type="entry name" value="FERULOYL ESTERASE B-RELATED"/>
    <property type="match status" value="1"/>
</dbReference>
<dbReference type="InterPro" id="IPR002052">
    <property type="entry name" value="DNA_methylase_N6_adenine_CS"/>
</dbReference>
<proteinExistence type="inferred from homology"/>
<keyword evidence="2" id="KW-0719">Serine esterase</keyword>
<keyword evidence="5" id="KW-0378">Hydrolase</keyword>
<evidence type="ECO:0000256" key="3">
    <source>
        <dbReference type="ARBA" id="ARBA00022723"/>
    </source>
</evidence>
<protein>
    <submittedName>
        <fullName evidence="9">Chlorogenate esterase</fullName>
    </submittedName>
</protein>
<dbReference type="GO" id="GO:0008168">
    <property type="term" value="F:methyltransferase activity"/>
    <property type="evidence" value="ECO:0007669"/>
    <property type="project" value="InterPro"/>
</dbReference>
<evidence type="ECO:0000256" key="1">
    <source>
        <dbReference type="ARBA" id="ARBA00006249"/>
    </source>
</evidence>